<dbReference type="AlphaFoldDB" id="A0ABD2NX50"/>
<gene>
    <name evidence="2" type="ORF">HHI36_006359</name>
</gene>
<dbReference type="Proteomes" id="UP001516400">
    <property type="component" value="Unassembled WGS sequence"/>
</dbReference>
<comment type="caution">
    <text evidence="2">The sequence shown here is derived from an EMBL/GenBank/DDBJ whole genome shotgun (WGS) entry which is preliminary data.</text>
</comment>
<feature type="region of interest" description="Disordered" evidence="1">
    <location>
        <begin position="1"/>
        <end position="27"/>
    </location>
</feature>
<accession>A0ABD2NX50</accession>
<protein>
    <submittedName>
        <fullName evidence="2">Uncharacterized protein</fullName>
    </submittedName>
</protein>
<reference evidence="2 3" key="1">
    <citation type="journal article" date="2021" name="BMC Biol.">
        <title>Horizontally acquired antibacterial genes associated with adaptive radiation of ladybird beetles.</title>
        <authorList>
            <person name="Li H.S."/>
            <person name="Tang X.F."/>
            <person name="Huang Y.H."/>
            <person name="Xu Z.Y."/>
            <person name="Chen M.L."/>
            <person name="Du X.Y."/>
            <person name="Qiu B.Y."/>
            <person name="Chen P.T."/>
            <person name="Zhang W."/>
            <person name="Slipinski A."/>
            <person name="Escalona H.E."/>
            <person name="Waterhouse R.M."/>
            <person name="Zwick A."/>
            <person name="Pang H."/>
        </authorList>
    </citation>
    <scope>NUCLEOTIDE SEQUENCE [LARGE SCALE GENOMIC DNA]</scope>
    <source>
        <strain evidence="2">SYSU2018</strain>
    </source>
</reference>
<keyword evidence="3" id="KW-1185">Reference proteome</keyword>
<sequence length="276" mass="31600">MATSGDKGGRSVSTTSETDPDRKNASKIIQDLGSTNQKLADENLKLISELKPLKRKIHDLESQRSTLGHLTDIFYNKRDTDLKFEEILKILNKFREDITKDVMTKIPLMFEEMKTEVSSINEYLKKTASDVIKEENDTLKQDNQVKTDSTRSYSKALKKYMEIPMVKPLNTERKSKETQEVVRGSIDPATLRVKVDNVRNINNGGIIISFSDANSKLKLKNKVEEKLGDKAVLFAERDDDDLVQELMNLNDLKDTFKDKVRIVKKEDIIVHISYCK</sequence>
<dbReference type="EMBL" id="JABFTP020000144">
    <property type="protein sequence ID" value="KAL3283210.1"/>
    <property type="molecule type" value="Genomic_DNA"/>
</dbReference>
<evidence type="ECO:0000256" key="1">
    <source>
        <dbReference type="SAM" id="MobiDB-lite"/>
    </source>
</evidence>
<name>A0ABD2NX50_9CUCU</name>
<organism evidence="2 3">
    <name type="scientific">Cryptolaemus montrouzieri</name>
    <dbReference type="NCBI Taxonomy" id="559131"/>
    <lineage>
        <taxon>Eukaryota</taxon>
        <taxon>Metazoa</taxon>
        <taxon>Ecdysozoa</taxon>
        <taxon>Arthropoda</taxon>
        <taxon>Hexapoda</taxon>
        <taxon>Insecta</taxon>
        <taxon>Pterygota</taxon>
        <taxon>Neoptera</taxon>
        <taxon>Endopterygota</taxon>
        <taxon>Coleoptera</taxon>
        <taxon>Polyphaga</taxon>
        <taxon>Cucujiformia</taxon>
        <taxon>Coccinelloidea</taxon>
        <taxon>Coccinellidae</taxon>
        <taxon>Scymninae</taxon>
        <taxon>Scymnini</taxon>
        <taxon>Cryptolaemus</taxon>
    </lineage>
</organism>
<evidence type="ECO:0000313" key="3">
    <source>
        <dbReference type="Proteomes" id="UP001516400"/>
    </source>
</evidence>
<evidence type="ECO:0000313" key="2">
    <source>
        <dbReference type="EMBL" id="KAL3283210.1"/>
    </source>
</evidence>
<proteinExistence type="predicted"/>